<evidence type="ECO:0000313" key="3">
    <source>
        <dbReference type="Proteomes" id="UP000294911"/>
    </source>
</evidence>
<keyword evidence="2" id="KW-0808">Transferase</keyword>
<dbReference type="OrthoDB" id="3192509at2"/>
<dbReference type="RefSeq" id="WP_132875722.1">
    <property type="nucleotide sequence ID" value="NZ_SLXQ01000001.1"/>
</dbReference>
<dbReference type="Pfam" id="PF00485">
    <property type="entry name" value="PRK"/>
    <property type="match status" value="1"/>
</dbReference>
<reference evidence="2 3" key="1">
    <citation type="submission" date="2019-03" db="EMBL/GenBank/DDBJ databases">
        <title>Genomic Encyclopedia of Type Strains, Phase IV (KMG-IV): sequencing the most valuable type-strain genomes for metagenomic binning, comparative biology and taxonomic classification.</title>
        <authorList>
            <person name="Goeker M."/>
        </authorList>
    </citation>
    <scope>NUCLEOTIDE SEQUENCE [LARGE SCALE GENOMIC DNA]</scope>
    <source>
        <strain evidence="2 3">DSM 45765</strain>
    </source>
</reference>
<dbReference type="GO" id="GO:0005524">
    <property type="term" value="F:ATP binding"/>
    <property type="evidence" value="ECO:0007669"/>
    <property type="project" value="InterPro"/>
</dbReference>
<accession>A0A4R2R5F4</accession>
<dbReference type="EMBL" id="SLXQ01000001">
    <property type="protein sequence ID" value="TCP57214.1"/>
    <property type="molecule type" value="Genomic_DNA"/>
</dbReference>
<dbReference type="SUPFAM" id="SSF52540">
    <property type="entry name" value="P-loop containing nucleoside triphosphate hydrolases"/>
    <property type="match status" value="1"/>
</dbReference>
<dbReference type="Proteomes" id="UP000294911">
    <property type="component" value="Unassembled WGS sequence"/>
</dbReference>
<gene>
    <name evidence="2" type="ORF">EV191_1011167</name>
</gene>
<keyword evidence="3" id="KW-1185">Reference proteome</keyword>
<feature type="domain" description="Phosphoribulokinase/uridine kinase" evidence="1">
    <location>
        <begin position="22"/>
        <end position="202"/>
    </location>
</feature>
<dbReference type="PANTHER" id="PTHR10285">
    <property type="entry name" value="URIDINE KINASE"/>
    <property type="match status" value="1"/>
</dbReference>
<dbReference type="InterPro" id="IPR027417">
    <property type="entry name" value="P-loop_NTPase"/>
</dbReference>
<dbReference type="InterPro" id="IPR006083">
    <property type="entry name" value="PRK/URK"/>
</dbReference>
<dbReference type="AlphaFoldDB" id="A0A4R2R5F4"/>
<name>A0A4R2R5F4_9PSEU</name>
<sequence length="212" mass="23782">MNFDELLARAETLAAQGRRRLLGICGAPASGKSTVATRLTEALGDKAICVGMDGFHLAQRELERLGRAARKGAPDTFDAHGYLALLRRLREPIAGETVYAPEFRREIEEPVACAVPVSPEVPLVLTEGNYLLLDDEPWHEVRGLLDETWFLEPDEQTRMDWLIARHERYGRTRAQAEERAYGSDQANAERIAVTARHADLVLRDLAWQPQDP</sequence>
<dbReference type="NCBIfam" id="NF006743">
    <property type="entry name" value="PRK09270.1-2"/>
    <property type="match status" value="1"/>
</dbReference>
<evidence type="ECO:0000313" key="2">
    <source>
        <dbReference type="EMBL" id="TCP57214.1"/>
    </source>
</evidence>
<evidence type="ECO:0000259" key="1">
    <source>
        <dbReference type="Pfam" id="PF00485"/>
    </source>
</evidence>
<comment type="caution">
    <text evidence="2">The sequence shown here is derived from an EMBL/GenBank/DDBJ whole genome shotgun (WGS) entry which is preliminary data.</text>
</comment>
<organism evidence="2 3">
    <name type="scientific">Tamaricihabitans halophyticus</name>
    <dbReference type="NCBI Taxonomy" id="1262583"/>
    <lineage>
        <taxon>Bacteria</taxon>
        <taxon>Bacillati</taxon>
        <taxon>Actinomycetota</taxon>
        <taxon>Actinomycetes</taxon>
        <taxon>Pseudonocardiales</taxon>
        <taxon>Pseudonocardiaceae</taxon>
        <taxon>Tamaricihabitans</taxon>
    </lineage>
</organism>
<proteinExistence type="predicted"/>
<keyword evidence="2" id="KW-0418">Kinase</keyword>
<dbReference type="GO" id="GO:0016301">
    <property type="term" value="F:kinase activity"/>
    <property type="evidence" value="ECO:0007669"/>
    <property type="project" value="UniProtKB-KW"/>
</dbReference>
<protein>
    <submittedName>
        <fullName evidence="2">Pantothenate kinase</fullName>
    </submittedName>
</protein>
<dbReference type="Gene3D" id="3.40.50.300">
    <property type="entry name" value="P-loop containing nucleotide triphosphate hydrolases"/>
    <property type="match status" value="2"/>
</dbReference>